<gene>
    <name evidence="3" type="ORF">GCM10007147_24640</name>
</gene>
<evidence type="ECO:0000313" key="3">
    <source>
        <dbReference type="EMBL" id="GHD26561.1"/>
    </source>
</evidence>
<dbReference type="AlphaFoldDB" id="A0A918XCL6"/>
<dbReference type="GO" id="GO:0046373">
    <property type="term" value="P:L-arabinose metabolic process"/>
    <property type="evidence" value="ECO:0007669"/>
    <property type="project" value="InterPro"/>
</dbReference>
<dbReference type="InterPro" id="IPR007934">
    <property type="entry name" value="AbfB_ABD"/>
</dbReference>
<accession>A0A918XCL6</accession>
<dbReference type="EMBL" id="BMXL01000011">
    <property type="protein sequence ID" value="GHD26561.1"/>
    <property type="molecule type" value="Genomic_DNA"/>
</dbReference>
<comment type="caution">
    <text evidence="3">The sequence shown here is derived from an EMBL/GenBank/DDBJ whole genome shotgun (WGS) entry which is preliminary data.</text>
</comment>
<evidence type="ECO:0000259" key="2">
    <source>
        <dbReference type="Pfam" id="PF05270"/>
    </source>
</evidence>
<sequence length="134" mass="14904">MITPWTHEVGPGNAPPESPRPQMVREDWLNLNGTWRFVPGPSDDRCCAPESVERPGHYLRHHESRVSEAENDGSDLFAEDATWCGVPGQGGYGVSLRSYTCPDKFLRHYGSALRLAGMDGTNVPHDTARAVRRM</sequence>
<keyword evidence="4" id="KW-1185">Reference proteome</keyword>
<evidence type="ECO:0000256" key="1">
    <source>
        <dbReference type="SAM" id="MobiDB-lite"/>
    </source>
</evidence>
<dbReference type="Gene3D" id="2.80.10.50">
    <property type="match status" value="1"/>
</dbReference>
<feature type="region of interest" description="Disordered" evidence="1">
    <location>
        <begin position="1"/>
        <end position="22"/>
    </location>
</feature>
<dbReference type="RefSeq" id="WP_193517987.1">
    <property type="nucleotide sequence ID" value="NZ_BMXL01000011.1"/>
</dbReference>
<name>A0A918XCL6_9ACTN</name>
<organism evidence="3 4">
    <name type="scientific">Nocardiopsis kunsanensis</name>
    <dbReference type="NCBI Taxonomy" id="141693"/>
    <lineage>
        <taxon>Bacteria</taxon>
        <taxon>Bacillati</taxon>
        <taxon>Actinomycetota</taxon>
        <taxon>Actinomycetes</taxon>
        <taxon>Streptosporangiales</taxon>
        <taxon>Nocardiopsidaceae</taxon>
        <taxon>Nocardiopsis</taxon>
    </lineage>
</organism>
<proteinExistence type="predicted"/>
<dbReference type="Proteomes" id="UP000654947">
    <property type="component" value="Unassembled WGS sequence"/>
</dbReference>
<evidence type="ECO:0000313" key="4">
    <source>
        <dbReference type="Proteomes" id="UP000654947"/>
    </source>
</evidence>
<protein>
    <recommendedName>
        <fullName evidence="2">Alpha-L-arabinofuranosidase B arabinose-binding domain-containing protein</fullName>
    </recommendedName>
</protein>
<reference evidence="3 4" key="1">
    <citation type="journal article" date="2014" name="Int. J. Syst. Evol. Microbiol.">
        <title>Complete genome sequence of Corynebacterium casei LMG S-19264T (=DSM 44701T), isolated from a smear-ripened cheese.</title>
        <authorList>
            <consortium name="US DOE Joint Genome Institute (JGI-PGF)"/>
            <person name="Walter F."/>
            <person name="Albersmeier A."/>
            <person name="Kalinowski J."/>
            <person name="Ruckert C."/>
        </authorList>
    </citation>
    <scope>NUCLEOTIDE SEQUENCE [LARGE SCALE GENOMIC DNA]</scope>
    <source>
        <strain evidence="3 4">KCTC 19473</strain>
    </source>
</reference>
<dbReference type="InterPro" id="IPR036195">
    <property type="entry name" value="AbfB_ABD_sf"/>
</dbReference>
<dbReference type="Pfam" id="PF05270">
    <property type="entry name" value="AbfB"/>
    <property type="match status" value="1"/>
</dbReference>
<feature type="domain" description="Alpha-L-arabinofuranosidase B arabinose-binding" evidence="2">
    <location>
        <begin position="28"/>
        <end position="121"/>
    </location>
</feature>
<dbReference type="GO" id="GO:0046556">
    <property type="term" value="F:alpha-L-arabinofuranosidase activity"/>
    <property type="evidence" value="ECO:0007669"/>
    <property type="project" value="InterPro"/>
</dbReference>
<dbReference type="SUPFAM" id="SSF110221">
    <property type="entry name" value="AbfB domain"/>
    <property type="match status" value="1"/>
</dbReference>